<protein>
    <recommendedName>
        <fullName evidence="3">UspA domain-containing protein</fullName>
    </recommendedName>
</protein>
<dbReference type="InterPro" id="IPR006015">
    <property type="entry name" value="Universal_stress_UspA"/>
</dbReference>
<reference evidence="4" key="1">
    <citation type="submission" date="2020-02" db="EMBL/GenBank/DDBJ databases">
        <authorList>
            <person name="Meier V. D."/>
        </authorList>
    </citation>
    <scope>NUCLEOTIDE SEQUENCE</scope>
    <source>
        <strain evidence="4">AVDCRST_MAG59</strain>
    </source>
</reference>
<evidence type="ECO:0000256" key="2">
    <source>
        <dbReference type="SAM" id="MobiDB-lite"/>
    </source>
</evidence>
<dbReference type="Pfam" id="PF00582">
    <property type="entry name" value="Usp"/>
    <property type="match status" value="2"/>
</dbReference>
<feature type="region of interest" description="Disordered" evidence="2">
    <location>
        <begin position="301"/>
        <end position="327"/>
    </location>
</feature>
<evidence type="ECO:0000313" key="4">
    <source>
        <dbReference type="EMBL" id="CAA9550368.1"/>
    </source>
</evidence>
<organism evidence="4">
    <name type="scientific">uncultured Thermomicrobiales bacterium</name>
    <dbReference type="NCBI Taxonomy" id="1645740"/>
    <lineage>
        <taxon>Bacteria</taxon>
        <taxon>Pseudomonadati</taxon>
        <taxon>Thermomicrobiota</taxon>
        <taxon>Thermomicrobia</taxon>
        <taxon>Thermomicrobiales</taxon>
        <taxon>environmental samples</taxon>
    </lineage>
</organism>
<dbReference type="Gene3D" id="3.40.50.12370">
    <property type="match status" value="1"/>
</dbReference>
<dbReference type="InterPro" id="IPR014729">
    <property type="entry name" value="Rossmann-like_a/b/a_fold"/>
</dbReference>
<dbReference type="AlphaFoldDB" id="A0A6J4UHG1"/>
<dbReference type="PANTHER" id="PTHR46268:SF6">
    <property type="entry name" value="UNIVERSAL STRESS PROTEIN UP12"/>
    <property type="match status" value="1"/>
</dbReference>
<dbReference type="CDD" id="cd00293">
    <property type="entry name" value="USP-like"/>
    <property type="match status" value="2"/>
</dbReference>
<dbReference type="InterPro" id="IPR006016">
    <property type="entry name" value="UspA"/>
</dbReference>
<proteinExistence type="inferred from homology"/>
<dbReference type="PANTHER" id="PTHR46268">
    <property type="entry name" value="STRESS RESPONSE PROTEIN NHAX"/>
    <property type="match status" value="1"/>
</dbReference>
<evidence type="ECO:0000256" key="1">
    <source>
        <dbReference type="ARBA" id="ARBA00008791"/>
    </source>
</evidence>
<comment type="similarity">
    <text evidence="1">Belongs to the universal stress protein A family.</text>
</comment>
<gene>
    <name evidence="4" type="ORF">AVDCRST_MAG59-1724</name>
</gene>
<feature type="domain" description="UspA" evidence="3">
    <location>
        <begin position="161"/>
        <end position="305"/>
    </location>
</feature>
<dbReference type="EMBL" id="CADCWF010000105">
    <property type="protein sequence ID" value="CAA9550368.1"/>
    <property type="molecule type" value="Genomic_DNA"/>
</dbReference>
<name>A0A6J4UHG1_9BACT</name>
<dbReference type="Gene3D" id="3.40.50.620">
    <property type="entry name" value="HUPs"/>
    <property type="match status" value="1"/>
</dbReference>
<evidence type="ECO:0000259" key="3">
    <source>
        <dbReference type="Pfam" id="PF00582"/>
    </source>
</evidence>
<feature type="domain" description="UspA" evidence="3">
    <location>
        <begin position="9"/>
        <end position="150"/>
    </location>
</feature>
<dbReference type="PRINTS" id="PR01438">
    <property type="entry name" value="UNVRSLSTRESS"/>
</dbReference>
<dbReference type="SUPFAM" id="SSF52402">
    <property type="entry name" value="Adenine nucleotide alpha hydrolases-like"/>
    <property type="match status" value="2"/>
</dbReference>
<sequence length="327" mass="34041">MPRPSAVAPILVPFDGSAVAEAALPFAATLAGNDGAIVLLQAVPQPQPIRDVLGDVVLTADHLLRLTREAAQTDLDRAMDLLRRLDPSLAIDRRVSVGDPATVIIGEASERQAGFVVITGRGLSGTPVGHLGSVAHRLTGAVPIPLLLVPSEAGAGSESGFRRLVVGHDGSDHALAALDVAAETARRQAVPVQLVGVVEAGRPEVPPLDRREMLDDRVGDGVLADARRDAQRAVEGAGALLLRQGVHASWETLAGDPATELLTVCRPGDVLVIASHGQNGATRWGLGSVARRLLQASPRPTLLVRTAPAESPSPPRSVPEIERETVA</sequence>
<accession>A0A6J4UHG1</accession>